<name>A0A6L8ME10_9BURK</name>
<proteinExistence type="predicted"/>
<organism evidence="1 2">
    <name type="scientific">Duganella lactea</name>
    <dbReference type="NCBI Taxonomy" id="2692173"/>
    <lineage>
        <taxon>Bacteria</taxon>
        <taxon>Pseudomonadati</taxon>
        <taxon>Pseudomonadota</taxon>
        <taxon>Betaproteobacteria</taxon>
        <taxon>Burkholderiales</taxon>
        <taxon>Oxalobacteraceae</taxon>
        <taxon>Telluria group</taxon>
        <taxon>Duganella</taxon>
    </lineage>
</organism>
<dbReference type="RefSeq" id="WP_161018388.1">
    <property type="nucleotide sequence ID" value="NZ_WWCP01000002.1"/>
</dbReference>
<evidence type="ECO:0000313" key="1">
    <source>
        <dbReference type="EMBL" id="MYM81090.1"/>
    </source>
</evidence>
<comment type="caution">
    <text evidence="1">The sequence shown here is derived from an EMBL/GenBank/DDBJ whole genome shotgun (WGS) entry which is preliminary data.</text>
</comment>
<accession>A0A6L8ME10</accession>
<gene>
    <name evidence="1" type="ORF">GTP44_03830</name>
</gene>
<protein>
    <submittedName>
        <fullName evidence="1">P22 coat-protein 5 family protein</fullName>
    </submittedName>
</protein>
<dbReference type="Proteomes" id="UP000474565">
    <property type="component" value="Unassembled WGS sequence"/>
</dbReference>
<dbReference type="EMBL" id="WWCP01000002">
    <property type="protein sequence ID" value="MYM81090.1"/>
    <property type="molecule type" value="Genomic_DNA"/>
</dbReference>
<evidence type="ECO:0000313" key="2">
    <source>
        <dbReference type="Proteomes" id="UP000474565"/>
    </source>
</evidence>
<reference evidence="1 2" key="1">
    <citation type="submission" date="2019-12" db="EMBL/GenBank/DDBJ databases">
        <title>Novel species isolated from a subtropical stream in China.</title>
        <authorList>
            <person name="Lu H."/>
        </authorList>
    </citation>
    <scope>NUCLEOTIDE SEQUENCE [LARGE SCALE GENOMIC DNA]</scope>
    <source>
        <strain evidence="1 2">FT50W</strain>
    </source>
</reference>
<sequence length="389" mass="40461">MTTLTLNGLVPDIYAAMNVIARENVGFIPAVSRDSTAARAALNQTVRSPVVGAMAAEDLTQGAYAADAGDQTINYVDMTINKQRSVPFGINGDDTMRLQSAGTYANVNQQRIAQALRTLTNEVETDLAATSLKLSRAYGTPGTTPFGVASDLSDFSQPKKILKDNGAPLSDLHMVLGSGAAANLEGKQPGLFRVNEAGTDELLRRGAISIVQGFDLHNSGAIGDLITAGTATGATTNNAGYAKGATLINLASAGTGTLLAGDIIKLAGDPNQYILAQGDTNMADGGQIRLQAPGLRQAIPPSATGITLIAATVRNVFFQRAAIQLATRAPAMPEGGDSADDVMMVTDPISGITYEFCIYKQKRQVRYEVNLAWGTAAPNGHLGGHLIGG</sequence>
<dbReference type="AlphaFoldDB" id="A0A6L8ME10"/>